<keyword evidence="6 7" id="KW-0413">Isomerase</keyword>
<dbReference type="Proteomes" id="UP001620626">
    <property type="component" value="Unassembled WGS sequence"/>
</dbReference>
<comment type="catalytic activity">
    <reaction evidence="1 7">
        <text>ATP-independent breakage of single-stranded DNA, followed by passage and rejoining.</text>
        <dbReference type="EC" id="5.6.2.1"/>
    </reaction>
</comment>
<evidence type="ECO:0000256" key="4">
    <source>
        <dbReference type="ARBA" id="ARBA00023029"/>
    </source>
</evidence>
<dbReference type="CDD" id="cd00186">
    <property type="entry name" value="TOP1Ac"/>
    <property type="match status" value="1"/>
</dbReference>
<dbReference type="InterPro" id="IPR056452">
    <property type="entry name" value="Zn_ribbon_TOP3B"/>
</dbReference>
<dbReference type="InterPro" id="IPR003601">
    <property type="entry name" value="Topo_IA_2"/>
</dbReference>
<reference evidence="11 12" key="1">
    <citation type="submission" date="2024-10" db="EMBL/GenBank/DDBJ databases">
        <authorList>
            <person name="Kim D."/>
        </authorList>
    </citation>
    <scope>NUCLEOTIDE SEQUENCE [LARGE SCALE GENOMIC DNA]</scope>
    <source>
        <strain evidence="11">BH-2024</strain>
    </source>
</reference>
<dbReference type="Gene3D" id="1.10.460.10">
    <property type="entry name" value="Topoisomerase I, domain 2"/>
    <property type="match status" value="1"/>
</dbReference>
<dbReference type="InterPro" id="IPR023405">
    <property type="entry name" value="Topo_IA_core_domain"/>
</dbReference>
<gene>
    <name evidence="11" type="ORF">niasHT_013701</name>
</gene>
<dbReference type="PANTHER" id="PTHR11390">
    <property type="entry name" value="PROKARYOTIC DNA TOPOISOMERASE"/>
    <property type="match status" value="1"/>
</dbReference>
<feature type="domain" description="Toprim" evidence="9">
    <location>
        <begin position="132"/>
        <end position="286"/>
    </location>
</feature>
<dbReference type="FunFam" id="3.40.50.140:FF:000002">
    <property type="entry name" value="DNA topoisomerase"/>
    <property type="match status" value="1"/>
</dbReference>
<dbReference type="SMART" id="SM00493">
    <property type="entry name" value="TOPRIM"/>
    <property type="match status" value="1"/>
</dbReference>
<evidence type="ECO:0000259" key="9">
    <source>
        <dbReference type="PROSITE" id="PS50880"/>
    </source>
</evidence>
<evidence type="ECO:0000256" key="6">
    <source>
        <dbReference type="ARBA" id="ARBA00023235"/>
    </source>
</evidence>
<keyword evidence="12" id="KW-1185">Reference proteome</keyword>
<evidence type="ECO:0000256" key="3">
    <source>
        <dbReference type="ARBA" id="ARBA00012891"/>
    </source>
</evidence>
<dbReference type="GO" id="GO:0003917">
    <property type="term" value="F:DNA topoisomerase type I (single strand cut, ATP-independent) activity"/>
    <property type="evidence" value="ECO:0007669"/>
    <property type="project" value="UniProtKB-EC"/>
</dbReference>
<dbReference type="InterPro" id="IPR013826">
    <property type="entry name" value="Topo_IA_cen_sub3"/>
</dbReference>
<dbReference type="InterPro" id="IPR013825">
    <property type="entry name" value="Topo_IA_cen_sub2"/>
</dbReference>
<dbReference type="InterPro" id="IPR003602">
    <property type="entry name" value="Topo_IA_DNA-bd_dom"/>
</dbReference>
<evidence type="ECO:0000259" key="10">
    <source>
        <dbReference type="PROSITE" id="PS52039"/>
    </source>
</evidence>
<dbReference type="PROSITE" id="PS52039">
    <property type="entry name" value="TOPO_IA_2"/>
    <property type="match status" value="1"/>
</dbReference>
<dbReference type="InterPro" id="IPR023406">
    <property type="entry name" value="Topo_IA_AS"/>
</dbReference>
<dbReference type="Pfam" id="PF01131">
    <property type="entry name" value="Topoisom_bac"/>
    <property type="match status" value="1"/>
</dbReference>
<evidence type="ECO:0000256" key="1">
    <source>
        <dbReference type="ARBA" id="ARBA00000213"/>
    </source>
</evidence>
<comment type="function">
    <text evidence="7">Introduces a single-strand break via transesterification at a target site in duplex DNA. Releases the supercoiling and torsional tension of DNA introduced during the DNA replication and transcription by transiently cleaving and rejoining one strand of the DNA duplex. The scissile phosphodiester is attacked by the catalytic tyrosine of the enzyme, resulting in the formation of a DNA-(5'-phosphotyrosyl)-enzyme intermediate and the expulsion of a 3'-OH DNA strand.</text>
</comment>
<evidence type="ECO:0000313" key="11">
    <source>
        <dbReference type="EMBL" id="KAL3112665.1"/>
    </source>
</evidence>
<dbReference type="SUPFAM" id="SSF56712">
    <property type="entry name" value="Prokaryotic type I DNA topoisomerase"/>
    <property type="match status" value="1"/>
</dbReference>
<accession>A0ABD2LBS7</accession>
<feature type="domain" description="Topo IA-type catalytic" evidence="10">
    <location>
        <begin position="302"/>
        <end position="732"/>
    </location>
</feature>
<name>A0ABD2LBS7_9BILA</name>
<dbReference type="SMART" id="SM00437">
    <property type="entry name" value="TOP1Ac"/>
    <property type="match status" value="1"/>
</dbReference>
<dbReference type="EMBL" id="JBICBT010000465">
    <property type="protein sequence ID" value="KAL3112665.1"/>
    <property type="molecule type" value="Genomic_DNA"/>
</dbReference>
<protein>
    <recommendedName>
        <fullName evidence="3 7">DNA topoisomerase</fullName>
        <ecNumber evidence="3 7">5.6.2.1</ecNumber>
    </recommendedName>
</protein>
<dbReference type="InterPro" id="IPR000380">
    <property type="entry name" value="Topo_IA"/>
</dbReference>
<dbReference type="SMART" id="SM00436">
    <property type="entry name" value="TOP1Bc"/>
    <property type="match status" value="1"/>
</dbReference>
<evidence type="ECO:0000256" key="2">
    <source>
        <dbReference type="ARBA" id="ARBA00009446"/>
    </source>
</evidence>
<feature type="region of interest" description="Disordered" evidence="8">
    <location>
        <begin position="974"/>
        <end position="1031"/>
    </location>
</feature>
<dbReference type="EC" id="5.6.2.1" evidence="3 7"/>
<dbReference type="GO" id="GO:0003677">
    <property type="term" value="F:DNA binding"/>
    <property type="evidence" value="ECO:0007669"/>
    <property type="project" value="UniProtKB-KW"/>
</dbReference>
<evidence type="ECO:0000256" key="7">
    <source>
        <dbReference type="RuleBase" id="RU362092"/>
    </source>
</evidence>
<feature type="compositionally biased region" description="Gly residues" evidence="8">
    <location>
        <begin position="999"/>
        <end position="1031"/>
    </location>
</feature>
<sequence>MGIEAGDVVRIGEENELLDDSTPPQIVQNEIHFPTTNRFKAGKNLAVRAMFPSHRFFTPIILQSVASDQKQYFFKQIKKSLRWFVSAVRSAGNLYQPIFPDNCVNFTAHHKHLRFQQFPPLRSLKKCCCAMNVLMVAEKPILAEAIAKILSNGKCHTRKGWNGACSVSEYKASFRGKQANFRVTSTCGHVMCVDFPARYNSWDRTDPAELFLCNIEQKEANPKLKMPEFLASEAKHCDMLVLWLDCDKEGENICFEVVDAVRPAMRGAGGANFMDAAVFRARFSAITEKEIKNAMASLGRPNVNESLSVDARQELDLRIGCAFTRFQTKFFQDKYGDLDSNLISFGPCQTPTLAFCVGRHDEIEQFKPQPYWLLQAEVEQPSFGGGPPRALKLEWCRERQMNRGIAQAFLNKVKKCEAATVCDVSSKEHRKEKPEALHTVELLRVASTALGLSPAQTMAVAEHLYTRGYISYPRTETTAYPDSFDFVAALRELAKGQRFVDTANQLLREGIARPRGGTNKGDHPPITPMKAADGSLSGDYARVHDYVVQHFLATLMRPCKYVTKTVKFDIGEEQFQLQCRVVTDPGFTTVLSWQAVAQDQTAADAALCVGQQLPIKEVKLIERMTVAPDYLTEAELISLMEQYGIGTDASIPVHINNICVRNYVKVEPTRRRLMPTTLGIALVHGYQRVDPDLILPTMRANVERQLDLIAKGKADYQTIKNQTLEIFRQKFLNFVQNINLVDALFGDSFTSLADSGKPFSKCGKCRRYMKLVETRPQRLYCPICDETYALPSSKGSSIRQHFERACPLDEFELLYYHVPGGKLSSSFAFCPYCFNHPTLEETRGTKQLSCNLCPHPDCPNSYKTQGVLPCLNRCFGGRGVLVLDAQSGPKWRIACNRCPAVVGLFEGAFKLRVLDQCTNCEAKRLHAEYKSEKVSKLPGGALSFVGCAFCEQHTLDACCVNMNHAFITRGPELQQNYRGGRGRGGTRGRGRGSGEGRGRGAPGGGGRGGGGGGARGRGQSGSGGRGGGARR</sequence>
<proteinExistence type="inferred from homology"/>
<feature type="compositionally biased region" description="Basic residues" evidence="8">
    <location>
        <begin position="980"/>
        <end position="990"/>
    </location>
</feature>
<organism evidence="11 12">
    <name type="scientific">Heterodera trifolii</name>
    <dbReference type="NCBI Taxonomy" id="157864"/>
    <lineage>
        <taxon>Eukaryota</taxon>
        <taxon>Metazoa</taxon>
        <taxon>Ecdysozoa</taxon>
        <taxon>Nematoda</taxon>
        <taxon>Chromadorea</taxon>
        <taxon>Rhabditida</taxon>
        <taxon>Tylenchina</taxon>
        <taxon>Tylenchomorpha</taxon>
        <taxon>Tylenchoidea</taxon>
        <taxon>Heteroderidae</taxon>
        <taxon>Heteroderinae</taxon>
        <taxon>Heterodera</taxon>
    </lineage>
</organism>
<dbReference type="InterPro" id="IPR006171">
    <property type="entry name" value="TOPRIM_dom"/>
</dbReference>
<comment type="similarity">
    <text evidence="2 7">Belongs to the type IA topoisomerase family.</text>
</comment>
<dbReference type="PROSITE" id="PS50880">
    <property type="entry name" value="TOPRIM"/>
    <property type="match status" value="1"/>
</dbReference>
<dbReference type="PANTHER" id="PTHR11390:SF20">
    <property type="entry name" value="DNA TOPOISOMERASE 3-BETA-1"/>
    <property type="match status" value="1"/>
</dbReference>
<dbReference type="PRINTS" id="PR00417">
    <property type="entry name" value="PRTPISMRASEI"/>
</dbReference>
<evidence type="ECO:0000256" key="8">
    <source>
        <dbReference type="SAM" id="MobiDB-lite"/>
    </source>
</evidence>
<dbReference type="AlphaFoldDB" id="A0ABD2LBS7"/>
<evidence type="ECO:0000313" key="12">
    <source>
        <dbReference type="Proteomes" id="UP001620626"/>
    </source>
</evidence>
<keyword evidence="4 7" id="KW-0799">Topoisomerase</keyword>
<dbReference type="FunFam" id="1.10.290.10:FF:000001">
    <property type="entry name" value="DNA topoisomerase"/>
    <property type="match status" value="1"/>
</dbReference>
<dbReference type="Pfam" id="PF01751">
    <property type="entry name" value="Toprim"/>
    <property type="match status" value="1"/>
</dbReference>
<dbReference type="InterPro" id="IPR013824">
    <property type="entry name" value="Topo_IA_cen_sub1"/>
</dbReference>
<dbReference type="InterPro" id="IPR013497">
    <property type="entry name" value="Topo_IA_cen"/>
</dbReference>
<dbReference type="Gene3D" id="3.40.50.140">
    <property type="match status" value="1"/>
</dbReference>
<comment type="caution">
    <text evidence="11">The sequence shown here is derived from an EMBL/GenBank/DDBJ whole genome shotgun (WGS) entry which is preliminary data.</text>
</comment>
<dbReference type="InterPro" id="IPR034144">
    <property type="entry name" value="TOPRIM_TopoIII"/>
</dbReference>
<dbReference type="CDD" id="cd03362">
    <property type="entry name" value="TOPRIM_TopoIA_TopoIII"/>
    <property type="match status" value="1"/>
</dbReference>
<dbReference type="PROSITE" id="PS00396">
    <property type="entry name" value="TOPO_IA_1"/>
    <property type="match status" value="1"/>
</dbReference>
<evidence type="ECO:0000256" key="5">
    <source>
        <dbReference type="ARBA" id="ARBA00023125"/>
    </source>
</evidence>
<dbReference type="Gene3D" id="2.70.20.10">
    <property type="entry name" value="Topoisomerase I, domain 3"/>
    <property type="match status" value="1"/>
</dbReference>
<dbReference type="Pfam" id="PF23546">
    <property type="entry name" value="Zn_ribbon_TOP3B"/>
    <property type="match status" value="1"/>
</dbReference>
<dbReference type="Gene3D" id="1.10.290.10">
    <property type="entry name" value="Topoisomerase I, domain 4"/>
    <property type="match status" value="1"/>
</dbReference>
<keyword evidence="5 7" id="KW-0238">DNA-binding</keyword>